<evidence type="ECO:0000256" key="1">
    <source>
        <dbReference type="SAM" id="Phobius"/>
    </source>
</evidence>
<feature type="transmembrane region" description="Helical" evidence="1">
    <location>
        <begin position="20"/>
        <end position="38"/>
    </location>
</feature>
<sequence>MSMKWLDRIRARIDWGRRRVLAMGSAISMGVIVVLVGGKTWAATYPVNWSYVQIFGHNVSYSPVQWFANGMSGCGVGPIALREGGQNYSTLAGRGWIHINYNHFHSWSQDPLIWSSLMSFNSLMYQGLTAPNVVGQPDPGQPGFTVYYLKYVNDQSLSTLNQFVIVKVVAQMNNNWGIYTAFPTSAKNTTIPKWSNKSQFPDWMGNYAEFAGQVSGPQG</sequence>
<organism evidence="2 3">
    <name type="scientific">Sulfobacillus thermosulfidooxidans</name>
    <dbReference type="NCBI Taxonomy" id="28034"/>
    <lineage>
        <taxon>Bacteria</taxon>
        <taxon>Bacillati</taxon>
        <taxon>Bacillota</taxon>
        <taxon>Clostridia</taxon>
        <taxon>Eubacteriales</taxon>
        <taxon>Clostridiales Family XVII. Incertae Sedis</taxon>
        <taxon>Sulfobacillus</taxon>
    </lineage>
</organism>
<dbReference type="Proteomes" id="UP000242705">
    <property type="component" value="Unassembled WGS sequence"/>
</dbReference>
<gene>
    <name evidence="2" type="ORF">C7B47_15545</name>
</gene>
<keyword evidence="1" id="KW-0472">Membrane</keyword>
<dbReference type="AlphaFoldDB" id="A0A2T2WP51"/>
<evidence type="ECO:0000313" key="3">
    <source>
        <dbReference type="Proteomes" id="UP000242705"/>
    </source>
</evidence>
<comment type="caution">
    <text evidence="2">The sequence shown here is derived from an EMBL/GenBank/DDBJ whole genome shotgun (WGS) entry which is preliminary data.</text>
</comment>
<reference evidence="2 3" key="1">
    <citation type="journal article" date="2014" name="BMC Genomics">
        <title>Comparison of environmental and isolate Sulfobacillus genomes reveals diverse carbon, sulfur, nitrogen, and hydrogen metabolisms.</title>
        <authorList>
            <person name="Justice N.B."/>
            <person name="Norman A."/>
            <person name="Brown C.T."/>
            <person name="Singh A."/>
            <person name="Thomas B.C."/>
            <person name="Banfield J.F."/>
        </authorList>
    </citation>
    <scope>NUCLEOTIDE SEQUENCE [LARGE SCALE GENOMIC DNA]</scope>
    <source>
        <strain evidence="2">AMDSBA5</strain>
    </source>
</reference>
<keyword evidence="1" id="KW-1133">Transmembrane helix</keyword>
<evidence type="ECO:0000313" key="2">
    <source>
        <dbReference type="EMBL" id="PSR24017.1"/>
    </source>
</evidence>
<dbReference type="EMBL" id="PXYX01000063">
    <property type="protein sequence ID" value="PSR24017.1"/>
    <property type="molecule type" value="Genomic_DNA"/>
</dbReference>
<name>A0A2T2WP51_SULTH</name>
<accession>A0A2T2WP51</accession>
<keyword evidence="1" id="KW-0812">Transmembrane</keyword>
<protein>
    <submittedName>
        <fullName evidence="2">Uncharacterized protein</fullName>
    </submittedName>
</protein>
<proteinExistence type="predicted"/>